<accession>A6K3J0</accession>
<gene>
    <name evidence="2" type="ORF">rCG_51995</name>
</gene>
<evidence type="ECO:0000256" key="1">
    <source>
        <dbReference type="SAM" id="MobiDB-lite"/>
    </source>
</evidence>
<feature type="region of interest" description="Disordered" evidence="1">
    <location>
        <begin position="1"/>
        <end position="33"/>
    </location>
</feature>
<evidence type="ECO:0000313" key="2">
    <source>
        <dbReference type="EMBL" id="EDL85510.1"/>
    </source>
</evidence>
<protein>
    <submittedName>
        <fullName evidence="2">RCG51995</fullName>
    </submittedName>
</protein>
<feature type="non-terminal residue" evidence="2">
    <location>
        <position position="33"/>
    </location>
</feature>
<organism evidence="2 3">
    <name type="scientific">Rattus norvegicus</name>
    <name type="common">Rat</name>
    <dbReference type="NCBI Taxonomy" id="10116"/>
    <lineage>
        <taxon>Eukaryota</taxon>
        <taxon>Metazoa</taxon>
        <taxon>Chordata</taxon>
        <taxon>Craniata</taxon>
        <taxon>Vertebrata</taxon>
        <taxon>Euteleostomi</taxon>
        <taxon>Mammalia</taxon>
        <taxon>Eutheria</taxon>
        <taxon>Euarchontoglires</taxon>
        <taxon>Glires</taxon>
        <taxon>Rodentia</taxon>
        <taxon>Myomorpha</taxon>
        <taxon>Muroidea</taxon>
        <taxon>Muridae</taxon>
        <taxon>Murinae</taxon>
        <taxon>Rattus</taxon>
    </lineage>
</organism>
<reference evidence="2 3" key="1">
    <citation type="submission" date="2005-09" db="EMBL/GenBank/DDBJ databases">
        <authorList>
            <person name="Mural R.J."/>
            <person name="Li P.W."/>
            <person name="Adams M.D."/>
            <person name="Amanatides P.G."/>
            <person name="Baden-Tillson H."/>
            <person name="Barnstead M."/>
            <person name="Chin S.H."/>
            <person name="Dew I."/>
            <person name="Evans C.A."/>
            <person name="Ferriera S."/>
            <person name="Flanigan M."/>
            <person name="Fosler C."/>
            <person name="Glodek A."/>
            <person name="Gu Z."/>
            <person name="Holt R.A."/>
            <person name="Jennings D."/>
            <person name="Kraft C.L."/>
            <person name="Lu F."/>
            <person name="Nguyen T."/>
            <person name="Nusskern D.R."/>
            <person name="Pfannkoch C.M."/>
            <person name="Sitter C."/>
            <person name="Sutton G.G."/>
            <person name="Venter J.C."/>
            <person name="Wang Z."/>
            <person name="Woodage T."/>
            <person name="Zheng X.H."/>
            <person name="Zhong F."/>
        </authorList>
    </citation>
    <scope>NUCLEOTIDE SEQUENCE [LARGE SCALE GENOMIC DNA]</scope>
    <source>
        <strain>BN</strain>
        <strain evidence="3">Sprague-Dawley</strain>
    </source>
</reference>
<sequence>MGRDDKRKPCPRGRGRRISGRRELTVHNGSATA</sequence>
<name>A6K3J0_RAT</name>
<evidence type="ECO:0000313" key="3">
    <source>
        <dbReference type="Proteomes" id="UP000234681"/>
    </source>
</evidence>
<dbReference type="EMBL" id="CH474015">
    <property type="protein sequence ID" value="EDL85510.1"/>
    <property type="molecule type" value="Genomic_DNA"/>
</dbReference>
<dbReference type="Proteomes" id="UP000234681">
    <property type="component" value="Chromosome 2"/>
</dbReference>
<feature type="compositionally biased region" description="Basic residues" evidence="1">
    <location>
        <begin position="9"/>
        <end position="19"/>
    </location>
</feature>
<proteinExistence type="predicted"/>
<dbReference type="AlphaFoldDB" id="A6K3J0"/>